<proteinExistence type="predicted"/>
<sequence length="67" mass="7642">QFPVLYGKYSMRGVVEKAIQHKAKPSAVWLSRPHLECCIFSTARGTVLLLVYGHSAWVHQRHQPKAK</sequence>
<protein>
    <submittedName>
        <fullName evidence="1">Uncharacterized protein</fullName>
    </submittedName>
</protein>
<evidence type="ECO:0000313" key="1">
    <source>
        <dbReference type="EnsemblMetazoa" id="Aqu2.1.04725_001"/>
    </source>
</evidence>
<dbReference type="InParanoid" id="A0A1X7SRS0"/>
<organism evidence="1">
    <name type="scientific">Amphimedon queenslandica</name>
    <name type="common">Sponge</name>
    <dbReference type="NCBI Taxonomy" id="400682"/>
    <lineage>
        <taxon>Eukaryota</taxon>
        <taxon>Metazoa</taxon>
        <taxon>Porifera</taxon>
        <taxon>Demospongiae</taxon>
        <taxon>Heteroscleromorpha</taxon>
        <taxon>Haplosclerida</taxon>
        <taxon>Niphatidae</taxon>
        <taxon>Amphimedon</taxon>
    </lineage>
</organism>
<name>A0A1X7SRS0_AMPQE</name>
<accession>A0A1X7SRS0</accession>
<dbReference type="AlphaFoldDB" id="A0A1X7SRS0"/>
<reference evidence="1" key="1">
    <citation type="submission" date="2017-05" db="UniProtKB">
        <authorList>
            <consortium name="EnsemblMetazoa"/>
        </authorList>
    </citation>
    <scope>IDENTIFICATION</scope>
</reference>
<dbReference type="EnsemblMetazoa" id="Aqu2.1.04725_001">
    <property type="protein sequence ID" value="Aqu2.1.04725_001"/>
    <property type="gene ID" value="Aqu2.1.04725"/>
</dbReference>